<reference evidence="1 2" key="2">
    <citation type="journal article" date="2022" name="Mol. Ecol. Resour.">
        <title>The genomes of chicory, endive, great burdock and yacon provide insights into Asteraceae paleo-polyploidization history and plant inulin production.</title>
        <authorList>
            <person name="Fan W."/>
            <person name="Wang S."/>
            <person name="Wang H."/>
            <person name="Wang A."/>
            <person name="Jiang F."/>
            <person name="Liu H."/>
            <person name="Zhao H."/>
            <person name="Xu D."/>
            <person name="Zhang Y."/>
        </authorList>
    </citation>
    <scope>NUCLEOTIDE SEQUENCE [LARGE SCALE GENOMIC DNA]</scope>
    <source>
        <strain evidence="2">cv. Niubang</strain>
    </source>
</reference>
<sequence length="116" mass="13262">MFIDAKVHPDWQNYRVVFPKYKVSASAMIRSKRTPNKVAIHRPGKTKRMSIIDVFDGRSGRKTGLLSASATFQCNGLISKIVKWLPQEVEAQRKQNWDAVLVSQYLSELREVTKQG</sequence>
<name>A0ACB9CKH7_ARCLA</name>
<protein>
    <submittedName>
        <fullName evidence="1">Uncharacterized protein</fullName>
    </submittedName>
</protein>
<dbReference type="Proteomes" id="UP001055879">
    <property type="component" value="Linkage Group LG04"/>
</dbReference>
<dbReference type="EMBL" id="CM042050">
    <property type="protein sequence ID" value="KAI3734766.1"/>
    <property type="molecule type" value="Genomic_DNA"/>
</dbReference>
<organism evidence="1 2">
    <name type="scientific">Arctium lappa</name>
    <name type="common">Greater burdock</name>
    <name type="synonym">Lappa major</name>
    <dbReference type="NCBI Taxonomy" id="4217"/>
    <lineage>
        <taxon>Eukaryota</taxon>
        <taxon>Viridiplantae</taxon>
        <taxon>Streptophyta</taxon>
        <taxon>Embryophyta</taxon>
        <taxon>Tracheophyta</taxon>
        <taxon>Spermatophyta</taxon>
        <taxon>Magnoliopsida</taxon>
        <taxon>eudicotyledons</taxon>
        <taxon>Gunneridae</taxon>
        <taxon>Pentapetalae</taxon>
        <taxon>asterids</taxon>
        <taxon>campanulids</taxon>
        <taxon>Asterales</taxon>
        <taxon>Asteraceae</taxon>
        <taxon>Carduoideae</taxon>
        <taxon>Cardueae</taxon>
        <taxon>Arctiinae</taxon>
        <taxon>Arctium</taxon>
    </lineage>
</organism>
<evidence type="ECO:0000313" key="2">
    <source>
        <dbReference type="Proteomes" id="UP001055879"/>
    </source>
</evidence>
<accession>A0ACB9CKH7</accession>
<evidence type="ECO:0000313" key="1">
    <source>
        <dbReference type="EMBL" id="KAI3734766.1"/>
    </source>
</evidence>
<proteinExistence type="predicted"/>
<comment type="caution">
    <text evidence="1">The sequence shown here is derived from an EMBL/GenBank/DDBJ whole genome shotgun (WGS) entry which is preliminary data.</text>
</comment>
<gene>
    <name evidence="1" type="ORF">L6452_14245</name>
</gene>
<reference evidence="2" key="1">
    <citation type="journal article" date="2022" name="Mol. Ecol. Resour.">
        <title>The genomes of chicory, endive, great burdock and yacon provide insights into Asteraceae palaeo-polyploidization history and plant inulin production.</title>
        <authorList>
            <person name="Fan W."/>
            <person name="Wang S."/>
            <person name="Wang H."/>
            <person name="Wang A."/>
            <person name="Jiang F."/>
            <person name="Liu H."/>
            <person name="Zhao H."/>
            <person name="Xu D."/>
            <person name="Zhang Y."/>
        </authorList>
    </citation>
    <scope>NUCLEOTIDE SEQUENCE [LARGE SCALE GENOMIC DNA]</scope>
    <source>
        <strain evidence="2">cv. Niubang</strain>
    </source>
</reference>
<keyword evidence="2" id="KW-1185">Reference proteome</keyword>